<comment type="caution">
    <text evidence="1">The sequence shown here is derived from an EMBL/GenBank/DDBJ whole genome shotgun (WGS) entry which is preliminary data.</text>
</comment>
<protein>
    <recommendedName>
        <fullName evidence="3">SPOR domain-containing protein</fullName>
    </recommendedName>
</protein>
<gene>
    <name evidence="1" type="ORF">WN50_30330</name>
</gene>
<evidence type="ECO:0008006" key="3">
    <source>
        <dbReference type="Google" id="ProtNLM"/>
    </source>
</evidence>
<evidence type="ECO:0000313" key="1">
    <source>
        <dbReference type="EMBL" id="KKD34536.1"/>
    </source>
</evidence>
<dbReference type="PATRIC" id="fig|1637645.4.peg.6098"/>
<reference evidence="1 2" key="1">
    <citation type="submission" date="2015-06" db="EMBL/GenBank/DDBJ databases">
        <title>Draft genome assembly of filamentous brackish cyanobacterium Limnoraphis robusta strain CS-951.</title>
        <authorList>
            <person name="Willis A."/>
            <person name="Parks M."/>
            <person name="Burford M.A."/>
        </authorList>
    </citation>
    <scope>NUCLEOTIDE SEQUENCE [LARGE SCALE GENOMIC DNA]</scope>
    <source>
        <strain evidence="1 2">CS-951</strain>
    </source>
</reference>
<dbReference type="AlphaFoldDB" id="A0A0F5Y6J6"/>
<dbReference type="EMBL" id="LATL02000310">
    <property type="protein sequence ID" value="KKD34536.1"/>
    <property type="molecule type" value="Genomic_DNA"/>
</dbReference>
<organism evidence="1 2">
    <name type="scientific">Limnoraphis robusta CS-951</name>
    <dbReference type="NCBI Taxonomy" id="1637645"/>
    <lineage>
        <taxon>Bacteria</taxon>
        <taxon>Bacillati</taxon>
        <taxon>Cyanobacteriota</taxon>
        <taxon>Cyanophyceae</taxon>
        <taxon>Oscillatoriophycideae</taxon>
        <taxon>Oscillatoriales</taxon>
        <taxon>Sirenicapillariaceae</taxon>
        <taxon>Limnoraphis</taxon>
    </lineage>
</organism>
<evidence type="ECO:0000313" key="2">
    <source>
        <dbReference type="Proteomes" id="UP000033607"/>
    </source>
</evidence>
<name>A0A0F5Y6J6_9CYAN</name>
<proteinExistence type="predicted"/>
<sequence length="331" mass="36758">MEEPRMSVTSMIIHKNYKRWIQQRLRTPLTAILLLLGTGLAEISPGFAQQQRYGVYVNSDSPFLLEVVQQVQPGAVIRNYRNRRIIDAGIYFRESEAERVVEDLQSYGIEAQITNFEDDKVFTGAINPAPPIVPLPTNEEKPIETNIPPIYVFPEGSLGLYQVFVSVNDAALFEVLKVAPNAKVKEYQGKLLIQAGSFVNWSNARLLADELNLRGIPSEIIQSLQDLQLWVAIQPEVPTTPITSKPSDTDGYGLSETNRYFVLIPAQAADLTIIANDVITLGAPENSVMIQDLAVDPFIAVGPFANQTLAKEWEDYFIDAGISGAQVYFGK</sequence>
<dbReference type="Proteomes" id="UP000033607">
    <property type="component" value="Unassembled WGS sequence"/>
</dbReference>
<accession>A0A0F5Y6J6</accession>